<evidence type="ECO:0000256" key="3">
    <source>
        <dbReference type="ARBA" id="ARBA00022884"/>
    </source>
</evidence>
<evidence type="ECO:0000256" key="1">
    <source>
        <dbReference type="ARBA" id="ARBA00007116"/>
    </source>
</evidence>
<evidence type="ECO:0000256" key="5">
    <source>
        <dbReference type="ARBA" id="ARBA00023274"/>
    </source>
</evidence>
<dbReference type="FunFam" id="3.30.420.100:FF:000001">
    <property type="entry name" value="50S ribosomal protein L18"/>
    <property type="match status" value="1"/>
</dbReference>
<evidence type="ECO:0000256" key="4">
    <source>
        <dbReference type="ARBA" id="ARBA00022980"/>
    </source>
</evidence>
<reference evidence="8 11" key="2">
    <citation type="submission" date="2019-02" db="EMBL/GenBank/DDBJ databases">
        <title>Complete genome sequence of Desulfobacter hydrogenophilus AcRS1.</title>
        <authorList>
            <person name="Marietou A."/>
            <person name="Lund M.B."/>
            <person name="Marshall I.P.G."/>
            <person name="Schreiber L."/>
            <person name="Jorgensen B."/>
        </authorList>
    </citation>
    <scope>NUCLEOTIDE SEQUENCE [LARGE SCALE GENOMIC DNA]</scope>
    <source>
        <strain evidence="8 11">AcRS1</strain>
    </source>
</reference>
<dbReference type="CDD" id="cd00432">
    <property type="entry name" value="Ribosomal_L18_L5e"/>
    <property type="match status" value="1"/>
</dbReference>
<dbReference type="PANTHER" id="PTHR12899">
    <property type="entry name" value="39S RIBOSOMAL PROTEIN L18, MITOCHONDRIAL"/>
    <property type="match status" value="1"/>
</dbReference>
<evidence type="ECO:0000313" key="11">
    <source>
        <dbReference type="Proteomes" id="UP000293902"/>
    </source>
</evidence>
<dbReference type="InterPro" id="IPR004389">
    <property type="entry name" value="Ribosomal_uL18_bac-type"/>
</dbReference>
<dbReference type="InterPro" id="IPR057268">
    <property type="entry name" value="Ribosomal_L18"/>
</dbReference>
<keyword evidence="3 7" id="KW-0694">RNA-binding</keyword>
<dbReference type="AlphaFoldDB" id="A0A328FBV8"/>
<name>A0A328FBV8_9BACT</name>
<organism evidence="9 10">
    <name type="scientific">Desulfobacter hydrogenophilus</name>
    <dbReference type="NCBI Taxonomy" id="2291"/>
    <lineage>
        <taxon>Bacteria</taxon>
        <taxon>Pseudomonadati</taxon>
        <taxon>Thermodesulfobacteriota</taxon>
        <taxon>Desulfobacteria</taxon>
        <taxon>Desulfobacterales</taxon>
        <taxon>Desulfobacteraceae</taxon>
        <taxon>Desulfobacter</taxon>
    </lineage>
</organism>
<keyword evidence="2 7" id="KW-0699">rRNA-binding</keyword>
<protein>
    <recommendedName>
        <fullName evidence="6 7">Large ribosomal subunit protein uL18</fullName>
    </recommendedName>
</protein>
<dbReference type="EMBL" id="CP036313">
    <property type="protein sequence ID" value="QBH13073.1"/>
    <property type="molecule type" value="Genomic_DNA"/>
</dbReference>
<comment type="similarity">
    <text evidence="1 7">Belongs to the universal ribosomal protein uL18 family.</text>
</comment>
<dbReference type="InterPro" id="IPR005484">
    <property type="entry name" value="Ribosomal_uL18_bac/plant/anim"/>
</dbReference>
<gene>
    <name evidence="7" type="primary">rplR</name>
    <name evidence="9" type="ORF">DO021_11780</name>
    <name evidence="8" type="ORF">EYB58_09180</name>
</gene>
<keyword evidence="5 7" id="KW-0687">Ribonucleoprotein</keyword>
<dbReference type="HAMAP" id="MF_01337_B">
    <property type="entry name" value="Ribosomal_uL18_B"/>
    <property type="match status" value="1"/>
</dbReference>
<evidence type="ECO:0000256" key="2">
    <source>
        <dbReference type="ARBA" id="ARBA00022730"/>
    </source>
</evidence>
<dbReference type="GO" id="GO:0022625">
    <property type="term" value="C:cytosolic large ribosomal subunit"/>
    <property type="evidence" value="ECO:0007669"/>
    <property type="project" value="TreeGrafter"/>
</dbReference>
<evidence type="ECO:0000313" key="8">
    <source>
        <dbReference type="EMBL" id="QBH13073.1"/>
    </source>
</evidence>
<dbReference type="RefSeq" id="WP_111956891.1">
    <property type="nucleotide sequence ID" value="NZ_CP036313.1"/>
</dbReference>
<dbReference type="PANTHER" id="PTHR12899:SF3">
    <property type="entry name" value="LARGE RIBOSOMAL SUBUNIT PROTEIN UL18M"/>
    <property type="match status" value="1"/>
</dbReference>
<dbReference type="GO" id="GO:0006412">
    <property type="term" value="P:translation"/>
    <property type="evidence" value="ECO:0007669"/>
    <property type="project" value="UniProtKB-UniRule"/>
</dbReference>
<dbReference type="Proteomes" id="UP000248798">
    <property type="component" value="Unassembled WGS sequence"/>
</dbReference>
<evidence type="ECO:0000256" key="6">
    <source>
        <dbReference type="ARBA" id="ARBA00035197"/>
    </source>
</evidence>
<dbReference type="GO" id="GO:0008097">
    <property type="term" value="F:5S rRNA binding"/>
    <property type="evidence" value="ECO:0007669"/>
    <property type="project" value="TreeGrafter"/>
</dbReference>
<dbReference type="Proteomes" id="UP000293902">
    <property type="component" value="Chromosome"/>
</dbReference>
<dbReference type="SUPFAM" id="SSF53137">
    <property type="entry name" value="Translational machinery components"/>
    <property type="match status" value="1"/>
</dbReference>
<reference evidence="9 10" key="1">
    <citation type="submission" date="2018-06" db="EMBL/GenBank/DDBJ databases">
        <title>Complete Genome Sequence of Desulfobacter hydrogenophilus (DSM3380).</title>
        <authorList>
            <person name="Marietou A."/>
            <person name="Schreiber L."/>
            <person name="Marshall I."/>
            <person name="Jorgensen B."/>
        </authorList>
    </citation>
    <scope>NUCLEOTIDE SEQUENCE [LARGE SCALE GENOMIC DNA]</scope>
    <source>
        <strain evidence="9 10">DSM 3380</strain>
    </source>
</reference>
<dbReference type="EMBL" id="QLNI01000022">
    <property type="protein sequence ID" value="RAM01779.1"/>
    <property type="molecule type" value="Genomic_DNA"/>
</dbReference>
<dbReference type="Pfam" id="PF00861">
    <property type="entry name" value="Ribosomal_L18p"/>
    <property type="match status" value="1"/>
</dbReference>
<dbReference type="Gene3D" id="3.30.420.100">
    <property type="match status" value="1"/>
</dbReference>
<dbReference type="NCBIfam" id="TIGR00060">
    <property type="entry name" value="L18_bact"/>
    <property type="match status" value="1"/>
</dbReference>
<keyword evidence="4 7" id="KW-0689">Ribosomal protein</keyword>
<comment type="function">
    <text evidence="7">This is one of the proteins that bind and probably mediate the attachment of the 5S RNA into the large ribosomal subunit, where it forms part of the central protuberance.</text>
</comment>
<evidence type="ECO:0000313" key="9">
    <source>
        <dbReference type="EMBL" id="RAM01779.1"/>
    </source>
</evidence>
<proteinExistence type="inferred from homology"/>
<keyword evidence="11" id="KW-1185">Reference proteome</keyword>
<dbReference type="GO" id="GO:0003735">
    <property type="term" value="F:structural constituent of ribosome"/>
    <property type="evidence" value="ECO:0007669"/>
    <property type="project" value="InterPro"/>
</dbReference>
<dbReference type="OrthoDB" id="9810939at2"/>
<evidence type="ECO:0000256" key="7">
    <source>
        <dbReference type="HAMAP-Rule" id="MF_01337"/>
    </source>
</evidence>
<accession>A0A328FBV8</accession>
<sequence length="122" mass="13742">MANTSPRLLARLKRKKRIRKNIFGNQERPRLSVFRTAKHIYAQIIDDTNSTTLVAASTLDKEYKDTPVEGKKKDVAKAVGNLIGKRAMDKGIRKVVFDRNGFLFHGRVKALSDGAREAGLEF</sequence>
<evidence type="ECO:0000313" key="10">
    <source>
        <dbReference type="Proteomes" id="UP000248798"/>
    </source>
</evidence>
<comment type="subunit">
    <text evidence="7">Part of the 50S ribosomal subunit; part of the 5S rRNA/L5/L18/L25 subcomplex. Contacts the 5S and 23S rRNAs.</text>
</comment>